<dbReference type="EMBL" id="JBBNAE010000006">
    <property type="protein sequence ID" value="KAK9117507.1"/>
    <property type="molecule type" value="Genomic_DNA"/>
</dbReference>
<reference evidence="1 2" key="1">
    <citation type="submission" date="2024-01" db="EMBL/GenBank/DDBJ databases">
        <title>Genome assemblies of Stephania.</title>
        <authorList>
            <person name="Yang L."/>
        </authorList>
    </citation>
    <scope>NUCLEOTIDE SEQUENCE [LARGE SCALE GENOMIC DNA]</scope>
    <source>
        <strain evidence="1">QJT</strain>
        <tissue evidence="1">Leaf</tissue>
    </source>
</reference>
<organism evidence="1 2">
    <name type="scientific">Stephania japonica</name>
    <dbReference type="NCBI Taxonomy" id="461633"/>
    <lineage>
        <taxon>Eukaryota</taxon>
        <taxon>Viridiplantae</taxon>
        <taxon>Streptophyta</taxon>
        <taxon>Embryophyta</taxon>
        <taxon>Tracheophyta</taxon>
        <taxon>Spermatophyta</taxon>
        <taxon>Magnoliopsida</taxon>
        <taxon>Ranunculales</taxon>
        <taxon>Menispermaceae</taxon>
        <taxon>Menispermoideae</taxon>
        <taxon>Cissampelideae</taxon>
        <taxon>Stephania</taxon>
    </lineage>
</organism>
<protein>
    <submittedName>
        <fullName evidence="1">Uncharacterized protein</fullName>
    </submittedName>
</protein>
<dbReference type="AlphaFoldDB" id="A0AAP0ILC6"/>
<evidence type="ECO:0000313" key="1">
    <source>
        <dbReference type="EMBL" id="KAK9117507.1"/>
    </source>
</evidence>
<accession>A0AAP0ILC6</accession>
<evidence type="ECO:0000313" key="2">
    <source>
        <dbReference type="Proteomes" id="UP001417504"/>
    </source>
</evidence>
<name>A0AAP0ILC6_9MAGN</name>
<comment type="caution">
    <text evidence="1">The sequence shown here is derived from an EMBL/GenBank/DDBJ whole genome shotgun (WGS) entry which is preliminary data.</text>
</comment>
<gene>
    <name evidence="1" type="ORF">Sjap_016454</name>
</gene>
<keyword evidence="2" id="KW-1185">Reference proteome</keyword>
<sequence length="118" mass="12488">MEALTSSNLVYLLESKGQHHNVVSSSSFSPSLIDLSVADKIASGSEKEDTDSKPRVGLFGRIKLWFGSWRTGKSCDTLVGKCEKGSDLQPNKAVGLSGSLGVDDLSKTNLNSTALVSV</sequence>
<proteinExistence type="predicted"/>
<dbReference type="Proteomes" id="UP001417504">
    <property type="component" value="Unassembled WGS sequence"/>
</dbReference>